<dbReference type="RefSeq" id="WP_310320292.1">
    <property type="nucleotide sequence ID" value="NZ_JAVDWU010000009.1"/>
</dbReference>
<sequence length="172" mass="18547">MSYLPAFSSAIAACSKIRTCMAGAWSLDHGRALALKPAQLTELRILRGHVWVTMGDALQPSASVGQHVAGDLFLYAGDVLQVPRGAHLVMESMDSAAEPAVLFDWVERPDPVLHARPGRFSREVLAPGLEMAQALRQAALAFTRLVRGLLGYGEFLVAGRGRVLSRFEGNPP</sequence>
<accession>A0ABU1WRS3</accession>
<dbReference type="Proteomes" id="UP001265700">
    <property type="component" value="Unassembled WGS sequence"/>
</dbReference>
<protein>
    <recommendedName>
        <fullName evidence="3">DUF2917 domain-containing protein</fullName>
    </recommendedName>
</protein>
<evidence type="ECO:0000313" key="2">
    <source>
        <dbReference type="Proteomes" id="UP001265700"/>
    </source>
</evidence>
<gene>
    <name evidence="1" type="ORF">J2W49_003966</name>
</gene>
<dbReference type="EMBL" id="JAVDWU010000009">
    <property type="protein sequence ID" value="MDR7151990.1"/>
    <property type="molecule type" value="Genomic_DNA"/>
</dbReference>
<organism evidence="1 2">
    <name type="scientific">Hydrogenophaga palleronii</name>
    <dbReference type="NCBI Taxonomy" id="65655"/>
    <lineage>
        <taxon>Bacteria</taxon>
        <taxon>Pseudomonadati</taxon>
        <taxon>Pseudomonadota</taxon>
        <taxon>Betaproteobacteria</taxon>
        <taxon>Burkholderiales</taxon>
        <taxon>Comamonadaceae</taxon>
        <taxon>Hydrogenophaga</taxon>
    </lineage>
</organism>
<dbReference type="Pfam" id="PF11142">
    <property type="entry name" value="DUF2917"/>
    <property type="match status" value="1"/>
</dbReference>
<dbReference type="InterPro" id="IPR021317">
    <property type="entry name" value="DUF2917"/>
</dbReference>
<reference evidence="1 2" key="1">
    <citation type="submission" date="2023-07" db="EMBL/GenBank/DDBJ databases">
        <title>Sorghum-associated microbial communities from plants grown in Nebraska, USA.</title>
        <authorList>
            <person name="Schachtman D."/>
        </authorList>
    </citation>
    <scope>NUCLEOTIDE SEQUENCE [LARGE SCALE GENOMIC DNA]</scope>
    <source>
        <strain evidence="1 2">4249</strain>
    </source>
</reference>
<comment type="caution">
    <text evidence="1">The sequence shown here is derived from an EMBL/GenBank/DDBJ whole genome shotgun (WGS) entry which is preliminary data.</text>
</comment>
<evidence type="ECO:0008006" key="3">
    <source>
        <dbReference type="Google" id="ProtNLM"/>
    </source>
</evidence>
<keyword evidence="2" id="KW-1185">Reference proteome</keyword>
<proteinExistence type="predicted"/>
<name>A0ABU1WRS3_9BURK</name>
<evidence type="ECO:0000313" key="1">
    <source>
        <dbReference type="EMBL" id="MDR7151990.1"/>
    </source>
</evidence>